<dbReference type="Gene3D" id="3.40.33.10">
    <property type="entry name" value="CAP"/>
    <property type="match status" value="1"/>
</dbReference>
<sequence length="348" mass="36833">MDFFWERLRGLFRKIHGYVIPTRHNAYRPRLLHTSWLIFFLALILTSEAVLLTNVFAGQSARDYLAAVLPLDIVELTNLERGFNNVATVKENSQLTAAAEAKARDMAEKSYFAHTGPDGKEPWAWINEAGYRYGAAGENLAVRFNESADVVEAWMASPGHRANMVKPTYSEIGVGVAQGVYKGAPAMFVVQYFGRPSAAATAAQTAVVPAVEEQSPQVLGAAAEAQAKEDAVKLVAGVGAVPTVQAFSILAGAAAFMIVIVLLTFVVNPQVQPVDLLLGGGGVAVVAVALLILNFSFVGPVINTPQAASVIGATQPGVLVGEDGAFTPLENEGIEDLPPADTEGTLNS</sequence>
<dbReference type="InterPro" id="IPR014044">
    <property type="entry name" value="CAP_dom"/>
</dbReference>
<dbReference type="InterPro" id="IPR035940">
    <property type="entry name" value="CAP_sf"/>
</dbReference>
<dbReference type="EMBL" id="MEWW01000017">
    <property type="protein sequence ID" value="OGC84321.1"/>
    <property type="molecule type" value="Genomic_DNA"/>
</dbReference>
<feature type="transmembrane region" description="Helical" evidence="1">
    <location>
        <begin position="274"/>
        <end position="297"/>
    </location>
</feature>
<dbReference type="PANTHER" id="PTHR31157">
    <property type="entry name" value="SCP DOMAIN-CONTAINING PROTEIN"/>
    <property type="match status" value="1"/>
</dbReference>
<evidence type="ECO:0000313" key="3">
    <source>
        <dbReference type="EMBL" id="OGC84321.1"/>
    </source>
</evidence>
<dbReference type="CDD" id="cd05379">
    <property type="entry name" value="CAP_bacterial"/>
    <property type="match status" value="1"/>
</dbReference>
<evidence type="ECO:0000313" key="4">
    <source>
        <dbReference type="Proteomes" id="UP000178091"/>
    </source>
</evidence>
<keyword evidence="1" id="KW-1133">Transmembrane helix</keyword>
<organism evidence="3 4">
    <name type="scientific">Candidatus Adlerbacteria bacterium RIFCSPHIGHO2_12_FULL_53_18</name>
    <dbReference type="NCBI Taxonomy" id="1797242"/>
    <lineage>
        <taxon>Bacteria</taxon>
        <taxon>Candidatus Adleribacteriota</taxon>
    </lineage>
</organism>
<feature type="domain" description="SCP" evidence="2">
    <location>
        <begin position="75"/>
        <end position="192"/>
    </location>
</feature>
<dbReference type="SUPFAM" id="SSF55797">
    <property type="entry name" value="PR-1-like"/>
    <property type="match status" value="1"/>
</dbReference>
<dbReference type="Pfam" id="PF00188">
    <property type="entry name" value="CAP"/>
    <property type="match status" value="1"/>
</dbReference>
<gene>
    <name evidence="3" type="ORF">A3F55_01445</name>
</gene>
<evidence type="ECO:0000256" key="1">
    <source>
        <dbReference type="SAM" id="Phobius"/>
    </source>
</evidence>
<evidence type="ECO:0000259" key="2">
    <source>
        <dbReference type="Pfam" id="PF00188"/>
    </source>
</evidence>
<comment type="caution">
    <text evidence="3">The sequence shown here is derived from an EMBL/GenBank/DDBJ whole genome shotgun (WGS) entry which is preliminary data.</text>
</comment>
<protein>
    <recommendedName>
        <fullName evidence="2">SCP domain-containing protein</fullName>
    </recommendedName>
</protein>
<proteinExistence type="predicted"/>
<keyword evidence="1" id="KW-0812">Transmembrane</keyword>
<dbReference type="PANTHER" id="PTHR31157:SF1">
    <property type="entry name" value="SCP DOMAIN-CONTAINING PROTEIN"/>
    <property type="match status" value="1"/>
</dbReference>
<keyword evidence="1" id="KW-0472">Membrane</keyword>
<name>A0A1F4XRF5_9BACT</name>
<feature type="transmembrane region" description="Helical" evidence="1">
    <location>
        <begin position="246"/>
        <end position="267"/>
    </location>
</feature>
<accession>A0A1F4XRF5</accession>
<feature type="transmembrane region" description="Helical" evidence="1">
    <location>
        <begin position="36"/>
        <end position="57"/>
    </location>
</feature>
<reference evidence="3 4" key="1">
    <citation type="journal article" date="2016" name="Nat. Commun.">
        <title>Thousands of microbial genomes shed light on interconnected biogeochemical processes in an aquifer system.</title>
        <authorList>
            <person name="Anantharaman K."/>
            <person name="Brown C.T."/>
            <person name="Hug L.A."/>
            <person name="Sharon I."/>
            <person name="Castelle C.J."/>
            <person name="Probst A.J."/>
            <person name="Thomas B.C."/>
            <person name="Singh A."/>
            <person name="Wilkins M.J."/>
            <person name="Karaoz U."/>
            <person name="Brodie E.L."/>
            <person name="Williams K.H."/>
            <person name="Hubbard S.S."/>
            <person name="Banfield J.F."/>
        </authorList>
    </citation>
    <scope>NUCLEOTIDE SEQUENCE [LARGE SCALE GENOMIC DNA]</scope>
</reference>
<dbReference type="Proteomes" id="UP000178091">
    <property type="component" value="Unassembled WGS sequence"/>
</dbReference>
<dbReference type="AlphaFoldDB" id="A0A1F4XRF5"/>